<reference evidence="1 2" key="1">
    <citation type="submission" date="2020-12" db="EMBL/GenBank/DDBJ databases">
        <title>ASc-MMNZ-VFA-070.</title>
        <authorList>
            <person name="Schryvers A."/>
            <person name="Mostafa Nazari M."/>
            <person name="Farshchi Andisi V."/>
            <person name="Timsit E."/>
            <person name="Walter Morck D."/>
        </authorList>
    </citation>
    <scope>NUCLEOTIDE SEQUENCE [LARGE SCALE GENOMIC DNA]</scope>
    <source>
        <strain evidence="1 2">ASc-MMNZ-VFA-070</strain>
    </source>
</reference>
<evidence type="ECO:0000313" key="1">
    <source>
        <dbReference type="EMBL" id="QQF81768.1"/>
    </source>
</evidence>
<dbReference type="EMBL" id="CP066558">
    <property type="protein sequence ID" value="QQF81768.1"/>
    <property type="molecule type" value="Genomic_DNA"/>
</dbReference>
<dbReference type="InterPro" id="IPR010824">
    <property type="entry name" value="DUF1425"/>
</dbReference>
<organism evidence="1 2">
    <name type="scientific">Histophilus somni</name>
    <name type="common">Haemophilus somnus</name>
    <dbReference type="NCBI Taxonomy" id="731"/>
    <lineage>
        <taxon>Bacteria</taxon>
        <taxon>Pseudomonadati</taxon>
        <taxon>Pseudomonadota</taxon>
        <taxon>Gammaproteobacteria</taxon>
        <taxon>Pasteurellales</taxon>
        <taxon>Pasteurellaceae</taxon>
        <taxon>Histophilus</taxon>
    </lineage>
</organism>
<dbReference type="PROSITE" id="PS51257">
    <property type="entry name" value="PROKAR_LIPOPROTEIN"/>
    <property type="match status" value="1"/>
</dbReference>
<accession>A0A9Q7E461</accession>
<sequence>MKNLLIAFILSLGLIACGSLEKVNLVHSQQPIINISTELASDIDVQVSHSSASLTNVSQKQVTLVYYFFWYDKNGVTQGDVANMKNATMLILSPGQTRQLVLQKPTTESVNYRLYLSL</sequence>
<dbReference type="CDD" id="cd09030">
    <property type="entry name" value="DUF1425"/>
    <property type="match status" value="1"/>
</dbReference>
<dbReference type="RefSeq" id="WP_075293714.1">
    <property type="nucleotide sequence ID" value="NZ_CP018802.1"/>
</dbReference>
<dbReference type="Gene3D" id="2.60.40.3230">
    <property type="match status" value="1"/>
</dbReference>
<protein>
    <submittedName>
        <fullName evidence="1">YcfL family protein</fullName>
    </submittedName>
</protein>
<dbReference type="Pfam" id="PF07233">
    <property type="entry name" value="DUF1425"/>
    <property type="match status" value="1"/>
</dbReference>
<dbReference type="Proteomes" id="UP000595373">
    <property type="component" value="Chromosome"/>
</dbReference>
<keyword evidence="2" id="KW-1185">Reference proteome</keyword>
<dbReference type="InterPro" id="IPR038483">
    <property type="entry name" value="YcfL-like_sf"/>
</dbReference>
<gene>
    <name evidence="1" type="ORF">JFL49_06690</name>
</gene>
<evidence type="ECO:0000313" key="2">
    <source>
        <dbReference type="Proteomes" id="UP000595373"/>
    </source>
</evidence>
<proteinExistence type="predicted"/>
<dbReference type="OrthoDB" id="5690781at2"/>
<dbReference type="AlphaFoldDB" id="A0A9Q7E461"/>
<name>A0A9Q7E461_HISSO</name>